<accession>A0A0R0D9R2</accession>
<reference evidence="1 2" key="1">
    <citation type="submission" date="2015-05" db="EMBL/GenBank/DDBJ databases">
        <title>Genome sequencing and analysis of members of genus Stenotrophomonas.</title>
        <authorList>
            <person name="Patil P.P."/>
            <person name="Midha S."/>
            <person name="Patil P.B."/>
        </authorList>
    </citation>
    <scope>NUCLEOTIDE SEQUENCE [LARGE SCALE GENOMIC DNA]</scope>
    <source>
        <strain evidence="1 2">DSM 24757</strain>
    </source>
</reference>
<dbReference type="AlphaFoldDB" id="A0A0R0D9R2"/>
<dbReference type="InterPro" id="IPR011990">
    <property type="entry name" value="TPR-like_helical_dom_sf"/>
</dbReference>
<organism evidence="1 2">
    <name type="scientific">Stenotrophomonas ginsengisoli</name>
    <dbReference type="NCBI Taxonomy" id="336566"/>
    <lineage>
        <taxon>Bacteria</taxon>
        <taxon>Pseudomonadati</taxon>
        <taxon>Pseudomonadota</taxon>
        <taxon>Gammaproteobacteria</taxon>
        <taxon>Lysobacterales</taxon>
        <taxon>Lysobacteraceae</taxon>
        <taxon>Stenotrophomonas</taxon>
    </lineage>
</organism>
<dbReference type="SUPFAM" id="SSF48452">
    <property type="entry name" value="TPR-like"/>
    <property type="match status" value="1"/>
</dbReference>
<evidence type="ECO:0000313" key="1">
    <source>
        <dbReference type="EMBL" id="KRG78438.1"/>
    </source>
</evidence>
<protein>
    <submittedName>
        <fullName evidence="1">Uncharacterized protein</fullName>
    </submittedName>
</protein>
<proteinExistence type="predicted"/>
<dbReference type="EMBL" id="LDJM01000010">
    <property type="protein sequence ID" value="KRG78438.1"/>
    <property type="molecule type" value="Genomic_DNA"/>
</dbReference>
<sequence length="196" mass="20966">MLRLHPTLAIAAMLLDILDAEELFHVALGAMQQGRDVEALACLKQLLKLQPGHPEALHLLGAQYAQLRMFGRAEATWTSLLEGHPGHAAARFQLGRLIMLKGDANAVATVLQPLAATTEDLGYYAAAVIAATQGNAGQTEQGLVQGLACTQSNPAVTDDMRQWLQRLRDQVGATSAPAASPVQEPVSMLLSRYGQH</sequence>
<name>A0A0R0D9R2_9GAMM</name>
<dbReference type="SMART" id="SM00028">
    <property type="entry name" value="TPR"/>
    <property type="match status" value="2"/>
</dbReference>
<evidence type="ECO:0000313" key="2">
    <source>
        <dbReference type="Proteomes" id="UP000050956"/>
    </source>
</evidence>
<comment type="caution">
    <text evidence="1">The sequence shown here is derived from an EMBL/GenBank/DDBJ whole genome shotgun (WGS) entry which is preliminary data.</text>
</comment>
<dbReference type="Gene3D" id="1.25.40.10">
    <property type="entry name" value="Tetratricopeptide repeat domain"/>
    <property type="match status" value="1"/>
</dbReference>
<dbReference type="OrthoDB" id="6025202at2"/>
<dbReference type="STRING" id="336566.ABB30_03770"/>
<gene>
    <name evidence="1" type="ORF">ABB30_03770</name>
</gene>
<keyword evidence="2" id="KW-1185">Reference proteome</keyword>
<dbReference type="InterPro" id="IPR019734">
    <property type="entry name" value="TPR_rpt"/>
</dbReference>
<dbReference type="RefSeq" id="WP_057636982.1">
    <property type="nucleotide sequence ID" value="NZ_LDJM01000010.1"/>
</dbReference>
<dbReference type="Proteomes" id="UP000050956">
    <property type="component" value="Unassembled WGS sequence"/>
</dbReference>
<dbReference type="PATRIC" id="fig|336566.3.peg.86"/>